<evidence type="ECO:0000256" key="3">
    <source>
        <dbReference type="ARBA" id="ARBA00023163"/>
    </source>
</evidence>
<keyword evidence="2" id="KW-0238">DNA-binding</keyword>
<name>A0A1G4G3U5_9BACT</name>
<dbReference type="Pfam" id="PF00356">
    <property type="entry name" value="LacI"/>
    <property type="match status" value="1"/>
</dbReference>
<dbReference type="InterPro" id="IPR000843">
    <property type="entry name" value="HTH_LacI"/>
</dbReference>
<evidence type="ECO:0000313" key="5">
    <source>
        <dbReference type="EMBL" id="SCM55414.1"/>
    </source>
</evidence>
<keyword evidence="6" id="KW-1185">Reference proteome</keyword>
<dbReference type="SUPFAM" id="SSF47413">
    <property type="entry name" value="lambda repressor-like DNA-binding domains"/>
    <property type="match status" value="1"/>
</dbReference>
<dbReference type="Proteomes" id="UP000178485">
    <property type="component" value="Chromosome i"/>
</dbReference>
<dbReference type="KEGG" id="pmuc:ING2E5A_0341"/>
<dbReference type="InterPro" id="IPR010982">
    <property type="entry name" value="Lambda_DNA-bd_dom_sf"/>
</dbReference>
<reference evidence="5 6" key="1">
    <citation type="submission" date="2016-08" db="EMBL/GenBank/DDBJ databases">
        <authorList>
            <person name="Seilhamer J.J."/>
        </authorList>
    </citation>
    <scope>NUCLEOTIDE SEQUENCE [LARGE SCALE GENOMIC DNA]</scope>
    <source>
        <strain evidence="5">ING2-E5A</strain>
    </source>
</reference>
<protein>
    <submittedName>
        <fullName evidence="5">Catabolite control protein A</fullName>
    </submittedName>
</protein>
<dbReference type="Gene3D" id="1.10.260.40">
    <property type="entry name" value="lambda repressor-like DNA-binding domains"/>
    <property type="match status" value="1"/>
</dbReference>
<dbReference type="GO" id="GO:0000976">
    <property type="term" value="F:transcription cis-regulatory region binding"/>
    <property type="evidence" value="ECO:0007669"/>
    <property type="project" value="TreeGrafter"/>
</dbReference>
<dbReference type="PANTHER" id="PTHR30146:SF109">
    <property type="entry name" value="HTH-TYPE TRANSCRIPTIONAL REGULATOR GALS"/>
    <property type="match status" value="1"/>
</dbReference>
<dbReference type="InterPro" id="IPR028082">
    <property type="entry name" value="Peripla_BP_I"/>
</dbReference>
<proteinExistence type="predicted"/>
<dbReference type="PROSITE" id="PS50932">
    <property type="entry name" value="HTH_LACI_2"/>
    <property type="match status" value="1"/>
</dbReference>
<keyword evidence="3" id="KW-0804">Transcription</keyword>
<evidence type="ECO:0000259" key="4">
    <source>
        <dbReference type="PROSITE" id="PS50932"/>
    </source>
</evidence>
<dbReference type="PANTHER" id="PTHR30146">
    <property type="entry name" value="LACI-RELATED TRANSCRIPTIONAL REPRESSOR"/>
    <property type="match status" value="1"/>
</dbReference>
<dbReference type="RefSeq" id="WP_231960411.1">
    <property type="nucleotide sequence ID" value="NZ_LT608328.1"/>
</dbReference>
<dbReference type="EMBL" id="LT608328">
    <property type="protein sequence ID" value="SCM55414.1"/>
    <property type="molecule type" value="Genomic_DNA"/>
</dbReference>
<dbReference type="STRING" id="1642646.ING2E5A_0341"/>
<evidence type="ECO:0000256" key="1">
    <source>
        <dbReference type="ARBA" id="ARBA00023015"/>
    </source>
</evidence>
<accession>A0A1G4G3U5</accession>
<dbReference type="InterPro" id="IPR001761">
    <property type="entry name" value="Peripla_BP/Lac1_sug-bd_dom"/>
</dbReference>
<sequence length="336" mass="37799">MKRTSLKDIAEKLQLSQTTVSWVLTGNGDRRGISKATQDLVRNCAAEMNYQPNLIARSLNLGKTKTLGLIIPSISDFFYSSIAMEIEQTASKNGYSLMIASSESNPEKEENLLRTFRSKGVDGIIIAPTKKSKNEIKRLIKEKFPIVSFDRFFPDLEMSSIVIDNKESSYKLVRHLIRKGCKKIAVITTNPHLITMCSRVDGYKQDLEEAGIDINPDLIGCVTYDKYELNIINVLDAIFEKEADVDGFFFTTHILALEAFLYFNKKGINFNEKFGLACIHSVSTFEILAPYINVAEMPVKEIGEKSVNILLESIESKKKNRCGKTLQLGFALYPPL</sequence>
<dbReference type="Pfam" id="PF00532">
    <property type="entry name" value="Peripla_BP_1"/>
    <property type="match status" value="1"/>
</dbReference>
<evidence type="ECO:0000256" key="2">
    <source>
        <dbReference type="ARBA" id="ARBA00023125"/>
    </source>
</evidence>
<evidence type="ECO:0000313" key="6">
    <source>
        <dbReference type="Proteomes" id="UP000178485"/>
    </source>
</evidence>
<dbReference type="Gene3D" id="3.40.50.2300">
    <property type="match status" value="2"/>
</dbReference>
<dbReference type="SMART" id="SM00354">
    <property type="entry name" value="HTH_LACI"/>
    <property type="match status" value="1"/>
</dbReference>
<dbReference type="GO" id="GO:0003700">
    <property type="term" value="F:DNA-binding transcription factor activity"/>
    <property type="evidence" value="ECO:0007669"/>
    <property type="project" value="TreeGrafter"/>
</dbReference>
<dbReference type="CDD" id="cd01392">
    <property type="entry name" value="HTH_LacI"/>
    <property type="match status" value="1"/>
</dbReference>
<dbReference type="AlphaFoldDB" id="A0A1G4G3U5"/>
<feature type="domain" description="HTH lacI-type" evidence="4">
    <location>
        <begin position="4"/>
        <end position="61"/>
    </location>
</feature>
<keyword evidence="1" id="KW-0805">Transcription regulation</keyword>
<gene>
    <name evidence="5" type="primary">ccpA</name>
    <name evidence="5" type="ORF">ING2E5A_0341</name>
</gene>
<dbReference type="SUPFAM" id="SSF53822">
    <property type="entry name" value="Periplasmic binding protein-like I"/>
    <property type="match status" value="1"/>
</dbReference>
<organism evidence="5 6">
    <name type="scientific">Petrimonas mucosa</name>
    <dbReference type="NCBI Taxonomy" id="1642646"/>
    <lineage>
        <taxon>Bacteria</taxon>
        <taxon>Pseudomonadati</taxon>
        <taxon>Bacteroidota</taxon>
        <taxon>Bacteroidia</taxon>
        <taxon>Bacteroidales</taxon>
        <taxon>Dysgonomonadaceae</taxon>
        <taxon>Petrimonas</taxon>
    </lineage>
</organism>